<gene>
    <name evidence="5" type="ORF">AWH49_18125</name>
</gene>
<evidence type="ECO:0000313" key="6">
    <source>
        <dbReference type="Proteomes" id="UP000076935"/>
    </source>
</evidence>
<dbReference type="InterPro" id="IPR022452">
    <property type="entry name" value="MqsA"/>
</dbReference>
<dbReference type="InterPro" id="IPR052359">
    <property type="entry name" value="HTH-type_reg/antitoxin"/>
</dbReference>
<organism evidence="5 6">
    <name type="scientific">Domibacillus aminovorans</name>
    <dbReference type="NCBI Taxonomy" id="29332"/>
    <lineage>
        <taxon>Bacteria</taxon>
        <taxon>Bacillati</taxon>
        <taxon>Bacillota</taxon>
        <taxon>Bacilli</taxon>
        <taxon>Bacillales</taxon>
        <taxon>Bacillaceae</taxon>
        <taxon>Domibacillus</taxon>
    </lineage>
</organism>
<dbReference type="InterPro" id="IPR032758">
    <property type="entry name" value="MqsA/HigA-2"/>
</dbReference>
<dbReference type="EMBL" id="LQWY01000054">
    <property type="protein sequence ID" value="OAH59876.1"/>
    <property type="molecule type" value="Genomic_DNA"/>
</dbReference>
<dbReference type="AlphaFoldDB" id="A0A177L381"/>
<dbReference type="CDD" id="cd00093">
    <property type="entry name" value="HTH_XRE"/>
    <property type="match status" value="1"/>
</dbReference>
<dbReference type="GO" id="GO:0003677">
    <property type="term" value="F:DNA binding"/>
    <property type="evidence" value="ECO:0007669"/>
    <property type="project" value="UniProtKB-KW"/>
</dbReference>
<feature type="domain" description="HTH cro/C1-type" evidence="4">
    <location>
        <begin position="73"/>
        <end position="126"/>
    </location>
</feature>
<name>A0A177L381_9BACI</name>
<keyword evidence="2" id="KW-0238">DNA-binding</keyword>
<evidence type="ECO:0000256" key="1">
    <source>
        <dbReference type="ARBA" id="ARBA00023015"/>
    </source>
</evidence>
<evidence type="ECO:0000313" key="5">
    <source>
        <dbReference type="EMBL" id="OAH59876.1"/>
    </source>
</evidence>
<keyword evidence="1" id="KW-0805">Transcription regulation</keyword>
<dbReference type="Pfam" id="PF15731">
    <property type="entry name" value="MqsA_antitoxin"/>
    <property type="match status" value="1"/>
</dbReference>
<protein>
    <recommendedName>
        <fullName evidence="4">HTH cro/C1-type domain-containing protein</fullName>
    </recommendedName>
</protein>
<dbReference type="NCBIfam" id="TIGR03830">
    <property type="entry name" value="CxxCG_CxxCG_HTH"/>
    <property type="match status" value="1"/>
</dbReference>
<sequence>MIYCENCGENSSVQIQETSASYVLRREIFEIKENHLFCTKCGREVQDKDDEKKRQQRLTELYQRRYNMFPEDIKRIRKSMRLTQSEFADVLNMGKATIKRYETGGSLPDGVLLGVLRVLRKNPELILMFFEETKAGLPEKERQRIEEKLQPLMQKRLK</sequence>
<accession>A0A177L381</accession>
<dbReference type="InterPro" id="IPR010982">
    <property type="entry name" value="Lambda_DNA-bd_dom_sf"/>
</dbReference>
<evidence type="ECO:0000256" key="3">
    <source>
        <dbReference type="ARBA" id="ARBA00023163"/>
    </source>
</evidence>
<evidence type="ECO:0000259" key="4">
    <source>
        <dbReference type="PROSITE" id="PS50943"/>
    </source>
</evidence>
<dbReference type="PANTHER" id="PTHR36511:SF3">
    <property type="entry name" value="ANTITOXIN HIGA-2"/>
    <property type="match status" value="1"/>
</dbReference>
<dbReference type="Gene3D" id="1.10.260.40">
    <property type="entry name" value="lambda repressor-like DNA-binding domains"/>
    <property type="match status" value="1"/>
</dbReference>
<dbReference type="PANTHER" id="PTHR36511">
    <property type="entry name" value="MERR FAMILY BACTERIAL REGULATORY PROTEIN"/>
    <property type="match status" value="1"/>
</dbReference>
<dbReference type="SUPFAM" id="SSF47413">
    <property type="entry name" value="lambda repressor-like DNA-binding domains"/>
    <property type="match status" value="1"/>
</dbReference>
<proteinExistence type="predicted"/>
<evidence type="ECO:0000256" key="2">
    <source>
        <dbReference type="ARBA" id="ARBA00023125"/>
    </source>
</evidence>
<keyword evidence="6" id="KW-1185">Reference proteome</keyword>
<keyword evidence="3" id="KW-0804">Transcription</keyword>
<dbReference type="SMART" id="SM00530">
    <property type="entry name" value="HTH_XRE"/>
    <property type="match status" value="1"/>
</dbReference>
<reference evidence="5 6" key="1">
    <citation type="submission" date="2016-01" db="EMBL/GenBank/DDBJ databases">
        <title>Investigation of taxonomic status of Bacillus aminovorans.</title>
        <authorList>
            <person name="Verma A."/>
            <person name="Pal Y."/>
            <person name="Krishnamurthi S."/>
        </authorList>
    </citation>
    <scope>NUCLEOTIDE SEQUENCE [LARGE SCALE GENOMIC DNA]</scope>
    <source>
        <strain evidence="5 6">DSM 1314</strain>
    </source>
</reference>
<dbReference type="PROSITE" id="PS50943">
    <property type="entry name" value="HTH_CROC1"/>
    <property type="match status" value="1"/>
</dbReference>
<comment type="caution">
    <text evidence="5">The sequence shown here is derived from an EMBL/GenBank/DDBJ whole genome shotgun (WGS) entry which is preliminary data.</text>
</comment>
<dbReference type="InterPro" id="IPR001387">
    <property type="entry name" value="Cro/C1-type_HTH"/>
</dbReference>
<dbReference type="Proteomes" id="UP000076935">
    <property type="component" value="Unassembled WGS sequence"/>
</dbReference>